<dbReference type="UniPathway" id="UPA00053">
    <property type="reaction ID" value="UER00087"/>
</dbReference>
<dbReference type="Pfam" id="PF08501">
    <property type="entry name" value="Shikimate_dh_N"/>
    <property type="match status" value="1"/>
</dbReference>
<dbReference type="InterPro" id="IPR011342">
    <property type="entry name" value="Shikimate_DH"/>
</dbReference>
<dbReference type="InterPro" id="IPR046346">
    <property type="entry name" value="Aminoacid_DH-like_N_sf"/>
</dbReference>
<dbReference type="GO" id="GO:0009423">
    <property type="term" value="P:chorismate biosynthetic process"/>
    <property type="evidence" value="ECO:0007669"/>
    <property type="project" value="UniProtKB-UniRule"/>
</dbReference>
<dbReference type="Gene3D" id="3.40.50.10860">
    <property type="entry name" value="Leucine Dehydrogenase, chain A, domain 1"/>
    <property type="match status" value="1"/>
</dbReference>
<dbReference type="OrthoDB" id="9792692at2"/>
<feature type="binding site" evidence="7">
    <location>
        <position position="229"/>
    </location>
    <ligand>
        <name>shikimate</name>
        <dbReference type="ChEBI" id="CHEBI:36208"/>
    </ligand>
</feature>
<dbReference type="SUPFAM" id="SSF51735">
    <property type="entry name" value="NAD(P)-binding Rossmann-fold domains"/>
    <property type="match status" value="1"/>
</dbReference>
<dbReference type="GO" id="GO:0008652">
    <property type="term" value="P:amino acid biosynthetic process"/>
    <property type="evidence" value="ECO:0007669"/>
    <property type="project" value="UniProtKB-KW"/>
</dbReference>
<keyword evidence="10" id="KW-1185">Reference proteome</keyword>
<proteinExistence type="inferred from homology"/>
<evidence type="ECO:0000256" key="7">
    <source>
        <dbReference type="HAMAP-Rule" id="MF_00222"/>
    </source>
</evidence>
<evidence type="ECO:0000256" key="4">
    <source>
        <dbReference type="ARBA" id="ARBA00022857"/>
    </source>
</evidence>
<dbReference type="HAMAP" id="MF_00222">
    <property type="entry name" value="Shikimate_DH_AroE"/>
    <property type="match status" value="1"/>
</dbReference>
<dbReference type="GO" id="GO:0019632">
    <property type="term" value="P:shikimate metabolic process"/>
    <property type="evidence" value="ECO:0007669"/>
    <property type="project" value="InterPro"/>
</dbReference>
<evidence type="ECO:0000313" key="10">
    <source>
        <dbReference type="Proteomes" id="UP000192790"/>
    </source>
</evidence>
<dbReference type="PANTHER" id="PTHR21089">
    <property type="entry name" value="SHIKIMATE DEHYDROGENASE"/>
    <property type="match status" value="1"/>
</dbReference>
<keyword evidence="3 7" id="KW-0028">Amino-acid biosynthesis</keyword>
<keyword evidence="5 7" id="KW-0560">Oxidoreductase</keyword>
<feature type="domain" description="Shikimate dehydrogenase substrate binding N-terminal" evidence="8">
    <location>
        <begin position="14"/>
        <end position="96"/>
    </location>
</feature>
<gene>
    <name evidence="7" type="primary">aroE</name>
    <name evidence="9" type="ORF">SAMN02745168_2405</name>
</gene>
<dbReference type="NCBIfam" id="TIGR00507">
    <property type="entry name" value="aroE"/>
    <property type="match status" value="1"/>
</dbReference>
<evidence type="ECO:0000259" key="8">
    <source>
        <dbReference type="Pfam" id="PF08501"/>
    </source>
</evidence>
<dbReference type="GO" id="GO:0004764">
    <property type="term" value="F:shikimate 3-dehydrogenase (NADP+) activity"/>
    <property type="evidence" value="ECO:0007669"/>
    <property type="project" value="UniProtKB-UniRule"/>
</dbReference>
<comment type="catalytic activity">
    <reaction evidence="7">
        <text>shikimate + NADP(+) = 3-dehydroshikimate + NADPH + H(+)</text>
        <dbReference type="Rhea" id="RHEA:17737"/>
        <dbReference type="ChEBI" id="CHEBI:15378"/>
        <dbReference type="ChEBI" id="CHEBI:16630"/>
        <dbReference type="ChEBI" id="CHEBI:36208"/>
        <dbReference type="ChEBI" id="CHEBI:57783"/>
        <dbReference type="ChEBI" id="CHEBI:58349"/>
        <dbReference type="EC" id="1.1.1.25"/>
    </reaction>
</comment>
<feature type="binding site" evidence="7">
    <location>
        <position position="227"/>
    </location>
    <ligand>
        <name>NADP(+)</name>
        <dbReference type="ChEBI" id="CHEBI:58349"/>
    </ligand>
</feature>
<comment type="function">
    <text evidence="7">Involved in the biosynthesis of the chorismate, which leads to the biosynthesis of aromatic amino acids. Catalyzes the reversible NADPH linked reduction of 3-dehydroshikimate (DHSA) to yield shikimate (SA).</text>
</comment>
<feature type="binding site" evidence="7">
    <location>
        <position position="69"/>
    </location>
    <ligand>
        <name>shikimate</name>
        <dbReference type="ChEBI" id="CHEBI:36208"/>
    </ligand>
</feature>
<evidence type="ECO:0000256" key="5">
    <source>
        <dbReference type="ARBA" id="ARBA00023002"/>
    </source>
</evidence>
<feature type="binding site" evidence="7">
    <location>
        <begin position="133"/>
        <end position="137"/>
    </location>
    <ligand>
        <name>NADP(+)</name>
        <dbReference type="ChEBI" id="CHEBI:58349"/>
    </ligand>
</feature>
<comment type="pathway">
    <text evidence="1 7">Metabolic intermediate biosynthesis; chorismate biosynthesis; chorismate from D-erythrose 4-phosphate and phosphoenolpyruvate: step 4/7.</text>
</comment>
<feature type="binding site" evidence="7">
    <location>
        <position position="250"/>
    </location>
    <ligand>
        <name>NADP(+)</name>
        <dbReference type="ChEBI" id="CHEBI:58349"/>
    </ligand>
</feature>
<feature type="binding site" evidence="7">
    <location>
        <position position="109"/>
    </location>
    <ligand>
        <name>shikimate</name>
        <dbReference type="ChEBI" id="CHEBI:36208"/>
    </ligand>
</feature>
<dbReference type="InterPro" id="IPR022893">
    <property type="entry name" value="Shikimate_DH_fam"/>
</dbReference>
<evidence type="ECO:0000256" key="6">
    <source>
        <dbReference type="ARBA" id="ARBA00023141"/>
    </source>
</evidence>
<feature type="binding site" evidence="7">
    <location>
        <begin position="22"/>
        <end position="24"/>
    </location>
    <ligand>
        <name>shikimate</name>
        <dbReference type="ChEBI" id="CHEBI:36208"/>
    </ligand>
</feature>
<dbReference type="InterPro" id="IPR013708">
    <property type="entry name" value="Shikimate_DH-bd_N"/>
</dbReference>
<evidence type="ECO:0000256" key="1">
    <source>
        <dbReference type="ARBA" id="ARBA00004871"/>
    </source>
</evidence>
<evidence type="ECO:0000256" key="2">
    <source>
        <dbReference type="ARBA" id="ARBA00012962"/>
    </source>
</evidence>
<accession>A0A1W2BW36</accession>
<dbReference type="Proteomes" id="UP000192790">
    <property type="component" value="Unassembled WGS sequence"/>
</dbReference>
<name>A0A1W2BW36_9FIRM</name>
<evidence type="ECO:0000313" key="9">
    <source>
        <dbReference type="EMBL" id="SMC76738.1"/>
    </source>
</evidence>
<dbReference type="Gene3D" id="3.40.50.720">
    <property type="entry name" value="NAD(P)-binding Rossmann-like Domain"/>
    <property type="match status" value="1"/>
</dbReference>
<dbReference type="AlphaFoldDB" id="A0A1W2BW36"/>
<evidence type="ECO:0000256" key="3">
    <source>
        <dbReference type="ARBA" id="ARBA00022605"/>
    </source>
</evidence>
<keyword evidence="4 7" id="KW-0521">NADP</keyword>
<feature type="active site" description="Proton acceptor" evidence="7">
    <location>
        <position position="73"/>
    </location>
</feature>
<dbReference type="InterPro" id="IPR036291">
    <property type="entry name" value="NAD(P)-bd_dom_sf"/>
</dbReference>
<comment type="similarity">
    <text evidence="7">Belongs to the shikimate dehydrogenase family.</text>
</comment>
<sequence>MRVELNNETRLLAVIGDPVGHSLSPLIHNTMLGRLGLNYIYFPVRVPRGETGEWLKAARRVGFAGFNATMPHKTELLRLVDERSPDAERIGAVNTVVLRDGRTVGHNTDGAGFLASLADAGISVKGRRVAVLGAGGAAGAVVLSMAAAGAERITVFSRSEGQARPLVDAAPEIIGHAAFSYDGISAGASNCDLLVNATPLGMSGVSDRFERLDFVDRLPKDAAVCDLIYSPGKTELLRRAETGGLRTVGGLGMLIHQAIFALELFTETTVDHKAAAKLLHEVLEQRGQ</sequence>
<dbReference type="EC" id="1.1.1.25" evidence="2 7"/>
<dbReference type="RefSeq" id="WP_084235079.1">
    <property type="nucleotide sequence ID" value="NZ_FWXW01000006.1"/>
</dbReference>
<dbReference type="EMBL" id="FWXW01000006">
    <property type="protein sequence ID" value="SMC76738.1"/>
    <property type="molecule type" value="Genomic_DNA"/>
</dbReference>
<dbReference type="SUPFAM" id="SSF53223">
    <property type="entry name" value="Aminoacid dehydrogenase-like, N-terminal domain"/>
    <property type="match status" value="1"/>
</dbReference>
<comment type="subunit">
    <text evidence="7">Homodimer.</text>
</comment>
<reference evidence="9 10" key="1">
    <citation type="submission" date="2017-04" db="EMBL/GenBank/DDBJ databases">
        <authorList>
            <person name="Afonso C.L."/>
            <person name="Miller P.J."/>
            <person name="Scott M.A."/>
            <person name="Spackman E."/>
            <person name="Goraichik I."/>
            <person name="Dimitrov K.M."/>
            <person name="Suarez D.L."/>
            <person name="Swayne D.E."/>
        </authorList>
    </citation>
    <scope>NUCLEOTIDE SEQUENCE [LARGE SCALE GENOMIC DNA]</scope>
    <source>
        <strain evidence="9 10">DSM 12816</strain>
    </source>
</reference>
<dbReference type="STRING" id="1122930.SAMN02745168_2405"/>
<dbReference type="GO" id="GO:0005829">
    <property type="term" value="C:cytosol"/>
    <property type="evidence" value="ECO:0007669"/>
    <property type="project" value="TreeGrafter"/>
</dbReference>
<feature type="binding site" evidence="7">
    <location>
        <position position="257"/>
    </location>
    <ligand>
        <name>shikimate</name>
        <dbReference type="ChEBI" id="CHEBI:36208"/>
    </ligand>
</feature>
<dbReference type="GO" id="GO:0009073">
    <property type="term" value="P:aromatic amino acid family biosynthetic process"/>
    <property type="evidence" value="ECO:0007669"/>
    <property type="project" value="UniProtKB-KW"/>
</dbReference>
<keyword evidence="6 7" id="KW-0057">Aromatic amino acid biosynthesis</keyword>
<organism evidence="9 10">
    <name type="scientific">Papillibacter cinnamivorans DSM 12816</name>
    <dbReference type="NCBI Taxonomy" id="1122930"/>
    <lineage>
        <taxon>Bacteria</taxon>
        <taxon>Bacillati</taxon>
        <taxon>Bacillota</taxon>
        <taxon>Clostridia</taxon>
        <taxon>Eubacteriales</taxon>
        <taxon>Oscillospiraceae</taxon>
        <taxon>Papillibacter</taxon>
    </lineage>
</organism>
<protein>
    <recommendedName>
        <fullName evidence="2 7">Shikimate dehydrogenase (NADP(+))</fullName>
        <shortName evidence="7">SDH</shortName>
        <ecNumber evidence="2 7">1.1.1.25</ecNumber>
    </recommendedName>
</protein>
<dbReference type="PANTHER" id="PTHR21089:SF1">
    <property type="entry name" value="BIFUNCTIONAL 3-DEHYDROQUINATE DEHYDRATASE_SHIKIMATE DEHYDROGENASE, CHLOROPLASTIC"/>
    <property type="match status" value="1"/>
</dbReference>
<feature type="binding site" evidence="7">
    <location>
        <position position="94"/>
    </location>
    <ligand>
        <name>shikimate</name>
        <dbReference type="ChEBI" id="CHEBI:36208"/>
    </ligand>
</feature>
<dbReference type="GO" id="GO:0050661">
    <property type="term" value="F:NADP binding"/>
    <property type="evidence" value="ECO:0007669"/>
    <property type="project" value="InterPro"/>
</dbReference>
<comment type="caution">
    <text evidence="7">Lacks conserved residue(s) required for the propagation of feature annotation.</text>
</comment>
<dbReference type="CDD" id="cd01065">
    <property type="entry name" value="NAD_bind_Shikimate_DH"/>
    <property type="match status" value="1"/>
</dbReference>